<dbReference type="Pfam" id="PF00884">
    <property type="entry name" value="Sulfatase"/>
    <property type="match status" value="1"/>
</dbReference>
<keyword evidence="1" id="KW-0472">Membrane</keyword>
<evidence type="ECO:0000256" key="1">
    <source>
        <dbReference type="SAM" id="Phobius"/>
    </source>
</evidence>
<keyword evidence="1" id="KW-1133">Transmembrane helix</keyword>
<dbReference type="GO" id="GO:0005886">
    <property type="term" value="C:plasma membrane"/>
    <property type="evidence" value="ECO:0007669"/>
    <property type="project" value="UniProtKB-SubCell"/>
</dbReference>
<reference evidence="3 4" key="1">
    <citation type="submission" date="2017-05" db="EMBL/GenBank/DDBJ databases">
        <title>Complete and WGS of Bordetella genogroups.</title>
        <authorList>
            <person name="Spilker T."/>
            <person name="LiPuma J."/>
        </authorList>
    </citation>
    <scope>NUCLEOTIDE SEQUENCE [LARGE SCALE GENOMIC DNA]</scope>
    <source>
        <strain evidence="3 4">AU19157</strain>
    </source>
</reference>
<keyword evidence="4" id="KW-1185">Reference proteome</keyword>
<dbReference type="SUPFAM" id="SSF53649">
    <property type="entry name" value="Alkaline phosphatase-like"/>
    <property type="match status" value="1"/>
</dbReference>
<feature type="transmembrane region" description="Helical" evidence="1">
    <location>
        <begin position="193"/>
        <end position="212"/>
    </location>
</feature>
<feature type="transmembrane region" description="Helical" evidence="1">
    <location>
        <begin position="161"/>
        <end position="181"/>
    </location>
</feature>
<feature type="domain" description="Sulfatase N-terminal" evidence="2">
    <location>
        <begin position="324"/>
        <end position="509"/>
    </location>
</feature>
<feature type="transmembrane region" description="Helical" evidence="1">
    <location>
        <begin position="48"/>
        <end position="67"/>
    </location>
</feature>
<feature type="transmembrane region" description="Helical" evidence="1">
    <location>
        <begin position="87"/>
        <end position="105"/>
    </location>
</feature>
<accession>A0A1W6YK81</accession>
<dbReference type="GO" id="GO:0016776">
    <property type="term" value="F:phosphotransferase activity, phosphate group as acceptor"/>
    <property type="evidence" value="ECO:0007669"/>
    <property type="project" value="TreeGrafter"/>
</dbReference>
<gene>
    <name evidence="3" type="ORF">CAL12_11960</name>
</gene>
<evidence type="ECO:0000259" key="2">
    <source>
        <dbReference type="Pfam" id="PF00884"/>
    </source>
</evidence>
<dbReference type="PANTHER" id="PTHR30443">
    <property type="entry name" value="INNER MEMBRANE PROTEIN"/>
    <property type="match status" value="1"/>
</dbReference>
<keyword evidence="1" id="KW-0812">Transmembrane</keyword>
<dbReference type="KEGG" id="bgv:CAL12_11960"/>
<feature type="transmembrane region" description="Helical" evidence="1">
    <location>
        <begin position="117"/>
        <end position="135"/>
    </location>
</feature>
<dbReference type="GO" id="GO:0009244">
    <property type="term" value="P:lipopolysaccharide core region biosynthetic process"/>
    <property type="evidence" value="ECO:0007669"/>
    <property type="project" value="TreeGrafter"/>
</dbReference>
<proteinExistence type="predicted"/>
<dbReference type="Gene3D" id="3.40.720.10">
    <property type="entry name" value="Alkaline Phosphatase, subunit A"/>
    <property type="match status" value="1"/>
</dbReference>
<dbReference type="InterPro" id="IPR017850">
    <property type="entry name" value="Alkaline_phosphatase_core_sf"/>
</dbReference>
<name>A0A1W6YK81_9BORD</name>
<evidence type="ECO:0000313" key="4">
    <source>
        <dbReference type="Proteomes" id="UP000194151"/>
    </source>
</evidence>
<dbReference type="InterPro" id="IPR040423">
    <property type="entry name" value="PEA_transferase"/>
</dbReference>
<organism evidence="3 4">
    <name type="scientific">Bordetella genomosp. 8</name>
    <dbReference type="NCBI Taxonomy" id="1416806"/>
    <lineage>
        <taxon>Bacteria</taxon>
        <taxon>Pseudomonadati</taxon>
        <taxon>Pseudomonadota</taxon>
        <taxon>Betaproteobacteria</taxon>
        <taxon>Burkholderiales</taxon>
        <taxon>Alcaligenaceae</taxon>
        <taxon>Bordetella</taxon>
    </lineage>
</organism>
<dbReference type="STRING" id="1416806.CAL12_11960"/>
<dbReference type="RefSeq" id="WP_086064639.1">
    <property type="nucleotide sequence ID" value="NZ_CP021108.1"/>
</dbReference>
<dbReference type="InterPro" id="IPR000917">
    <property type="entry name" value="Sulfatase_N"/>
</dbReference>
<dbReference type="Proteomes" id="UP000194151">
    <property type="component" value="Chromosome"/>
</dbReference>
<protein>
    <recommendedName>
        <fullName evidence="2">Sulfatase N-terminal domain-containing protein</fullName>
    </recommendedName>
</protein>
<dbReference type="AlphaFoldDB" id="A0A1W6YK81"/>
<sequence>MPRAHIHVSSSFPGPTARSASFPASFPFRAFRSLQCLRAVVPRGLPEWLILLYTAGAYLALDGFFAIQRFHTIGLNVQGHFGLAEYLRQGVFILEYLVAILALYAATQVRPAGGVPLLLLLWLLVTVDLSAHAIYGRPAGIGNISALNASAGMLDAALQEYGHLIGVAGGKGAVLFVPLLMKSLVPRRSRAPFALLAIMILALAGMYGYILAQRGPPALIGFPKGFSYGFGSLAIQANDLLDHPRYRPARVMAADDIHDFRNVIVIVDESVERAHFEREFQGKGAAYVDFGLAYSGGNCSAASNYILRKAWWPRANSKHVDIVRTDSLFALARQRGYTTTYIDNQGVLDDPSTRNYITRDELADIDHVIGNKGPLYERDARAAKQILARAATGRNFIFINKNGAHFPYADYIPPASVSGDKVADYLAAIRHNSIDFLATLEHGLPADTIVFYTSDHGQNLTTRATHCNTGDEATAEEYRVPFLVLATDPAIQARLRQAAEIQHDRLTHLEFSESVREALGYRVDGVKSLYATAPIDTPFCGLYGSPKVFFGVRPACKALPVAEDAIRPSVSPAAPSH</sequence>
<dbReference type="PANTHER" id="PTHR30443:SF0">
    <property type="entry name" value="PHOSPHOETHANOLAMINE TRANSFERASE EPTA"/>
    <property type="match status" value="1"/>
</dbReference>
<dbReference type="OrthoDB" id="9786870at2"/>
<dbReference type="EMBL" id="CP021108">
    <property type="protein sequence ID" value="ARP81448.1"/>
    <property type="molecule type" value="Genomic_DNA"/>
</dbReference>
<evidence type="ECO:0000313" key="3">
    <source>
        <dbReference type="EMBL" id="ARP81448.1"/>
    </source>
</evidence>